<keyword evidence="3" id="KW-1185">Reference proteome</keyword>
<protein>
    <recommendedName>
        <fullName evidence="4">Alpha amylase inhibitor</fullName>
    </recommendedName>
</protein>
<sequence length="113" mass="11547">MLTPRRLAIGTAGAALAVGTVLGTTSVAQATPAVDAGSQAVASTLGGTAPACIERGRNIPGDPWASATNKCGKTMRIKIIIKWGDDSGCKALANGETMVHYFVTGHYQKTVTC</sequence>
<reference evidence="2" key="1">
    <citation type="submission" date="2021-10" db="EMBL/GenBank/DDBJ databases">
        <title>Streptomyces nigrumlapis sp.nov.,an antimicrobial producing actinobacterium isolated from Black Gobi rocks.</title>
        <authorList>
            <person name="Wen Y."/>
            <person name="Zhang W."/>
            <person name="Liu X.G."/>
        </authorList>
    </citation>
    <scope>NUCLEOTIDE SEQUENCE</scope>
    <source>
        <strain evidence="2">ST13-2-2</strain>
    </source>
</reference>
<proteinExistence type="predicted"/>
<evidence type="ECO:0000256" key="1">
    <source>
        <dbReference type="SAM" id="SignalP"/>
    </source>
</evidence>
<organism evidence="2 3">
    <name type="scientific">Streptomyces halobius</name>
    <dbReference type="NCBI Taxonomy" id="2879846"/>
    <lineage>
        <taxon>Bacteria</taxon>
        <taxon>Bacillati</taxon>
        <taxon>Actinomycetota</taxon>
        <taxon>Actinomycetes</taxon>
        <taxon>Kitasatosporales</taxon>
        <taxon>Streptomycetaceae</taxon>
        <taxon>Streptomyces</taxon>
    </lineage>
</organism>
<gene>
    <name evidence="2" type="ORF">K9S39_01130</name>
</gene>
<feature type="chain" id="PRO_5046604006" description="Alpha amylase inhibitor" evidence="1">
    <location>
        <begin position="31"/>
        <end position="113"/>
    </location>
</feature>
<dbReference type="Proteomes" id="UP000830115">
    <property type="component" value="Chromosome"/>
</dbReference>
<dbReference type="RefSeq" id="WP_248861434.1">
    <property type="nucleotide sequence ID" value="NZ_CP086322.1"/>
</dbReference>
<dbReference type="Gene3D" id="2.60.40.20">
    <property type="entry name" value="Alpha-amylase inhibitor"/>
    <property type="match status" value="1"/>
</dbReference>
<feature type="signal peptide" evidence="1">
    <location>
        <begin position="1"/>
        <end position="30"/>
    </location>
</feature>
<evidence type="ECO:0008006" key="4">
    <source>
        <dbReference type="Google" id="ProtNLM"/>
    </source>
</evidence>
<evidence type="ECO:0000313" key="2">
    <source>
        <dbReference type="EMBL" id="UQA90678.1"/>
    </source>
</evidence>
<dbReference type="InterPro" id="IPR036379">
    <property type="entry name" value="A-amylase_inhib_sf"/>
</dbReference>
<dbReference type="EMBL" id="CP086322">
    <property type="protein sequence ID" value="UQA90678.1"/>
    <property type="molecule type" value="Genomic_DNA"/>
</dbReference>
<evidence type="ECO:0000313" key="3">
    <source>
        <dbReference type="Proteomes" id="UP000830115"/>
    </source>
</evidence>
<name>A0ABY4M0D5_9ACTN</name>
<keyword evidence="1" id="KW-0732">Signal</keyword>
<accession>A0ABY4M0D5</accession>